<dbReference type="Pfam" id="PF11734">
    <property type="entry name" value="TilS_C"/>
    <property type="match status" value="1"/>
</dbReference>
<dbReference type="Gene3D" id="3.40.50.620">
    <property type="entry name" value="HUPs"/>
    <property type="match status" value="1"/>
</dbReference>
<dbReference type="InterPro" id="IPR012796">
    <property type="entry name" value="Lysidine-tRNA-synth_C"/>
</dbReference>
<dbReference type="Proteomes" id="UP001596045">
    <property type="component" value="Unassembled WGS sequence"/>
</dbReference>
<name>A0ABW0M7H4_9BURK</name>
<comment type="function">
    <text evidence="8">Ligates lysine onto the cytidine present at position 34 of the AUA codon-specific tRNA(Ile) that contains the anticodon CAU, in an ATP-dependent manner. Cytidine is converted to lysidine, thus changing the amino acid specificity of the tRNA from methionine to isoleucine.</text>
</comment>
<keyword evidence="3 8" id="KW-0436">Ligase</keyword>
<keyword evidence="2 8" id="KW-0963">Cytoplasm</keyword>
<dbReference type="RefSeq" id="WP_378996524.1">
    <property type="nucleotide sequence ID" value="NZ_JBHSMT010000012.1"/>
</dbReference>
<evidence type="ECO:0000256" key="6">
    <source>
        <dbReference type="ARBA" id="ARBA00022840"/>
    </source>
</evidence>
<dbReference type="GO" id="GO:0032267">
    <property type="term" value="F:tRNA(Ile)-lysidine synthase activity"/>
    <property type="evidence" value="ECO:0007669"/>
    <property type="project" value="UniProtKB-EC"/>
</dbReference>
<accession>A0ABW0M7H4</accession>
<keyword evidence="5 8" id="KW-0547">Nucleotide-binding</keyword>
<keyword evidence="4 8" id="KW-0819">tRNA processing</keyword>
<evidence type="ECO:0000256" key="4">
    <source>
        <dbReference type="ARBA" id="ARBA00022694"/>
    </source>
</evidence>
<dbReference type="NCBIfam" id="TIGR02433">
    <property type="entry name" value="lysidine_TilS_C"/>
    <property type="match status" value="1"/>
</dbReference>
<organism evidence="10 11">
    <name type="scientific">Paraherbaspirillum soli</name>
    <dbReference type="NCBI Taxonomy" id="631222"/>
    <lineage>
        <taxon>Bacteria</taxon>
        <taxon>Pseudomonadati</taxon>
        <taxon>Pseudomonadota</taxon>
        <taxon>Betaproteobacteria</taxon>
        <taxon>Burkholderiales</taxon>
        <taxon>Oxalobacteraceae</taxon>
        <taxon>Paraherbaspirillum</taxon>
    </lineage>
</organism>
<dbReference type="InterPro" id="IPR011063">
    <property type="entry name" value="TilS/TtcA_N"/>
</dbReference>
<dbReference type="Pfam" id="PF09179">
    <property type="entry name" value="TilS"/>
    <property type="match status" value="1"/>
</dbReference>
<dbReference type="EMBL" id="JBHSMT010000012">
    <property type="protein sequence ID" value="MFC5473754.1"/>
    <property type="molecule type" value="Genomic_DNA"/>
</dbReference>
<dbReference type="InterPro" id="IPR012094">
    <property type="entry name" value="tRNA_Ile_lys_synt"/>
</dbReference>
<dbReference type="HAMAP" id="MF_01161">
    <property type="entry name" value="tRNA_Ile_lys_synt"/>
    <property type="match status" value="1"/>
</dbReference>
<evidence type="ECO:0000313" key="10">
    <source>
        <dbReference type="EMBL" id="MFC5473754.1"/>
    </source>
</evidence>
<comment type="domain">
    <text evidence="8">The N-terminal region contains the highly conserved SGGXDS motif, predicted to be a P-loop motif involved in ATP binding.</text>
</comment>
<dbReference type="SUPFAM" id="SSF52402">
    <property type="entry name" value="Adenine nucleotide alpha hydrolases-like"/>
    <property type="match status" value="1"/>
</dbReference>
<dbReference type="EC" id="6.3.4.19" evidence="8"/>
<comment type="catalytic activity">
    <reaction evidence="7 8">
        <text>cytidine(34) in tRNA(Ile2) + L-lysine + ATP = lysidine(34) in tRNA(Ile2) + AMP + diphosphate + H(+)</text>
        <dbReference type="Rhea" id="RHEA:43744"/>
        <dbReference type="Rhea" id="RHEA-COMP:10625"/>
        <dbReference type="Rhea" id="RHEA-COMP:10670"/>
        <dbReference type="ChEBI" id="CHEBI:15378"/>
        <dbReference type="ChEBI" id="CHEBI:30616"/>
        <dbReference type="ChEBI" id="CHEBI:32551"/>
        <dbReference type="ChEBI" id="CHEBI:33019"/>
        <dbReference type="ChEBI" id="CHEBI:82748"/>
        <dbReference type="ChEBI" id="CHEBI:83665"/>
        <dbReference type="ChEBI" id="CHEBI:456215"/>
        <dbReference type="EC" id="6.3.4.19"/>
    </reaction>
</comment>
<comment type="similarity">
    <text evidence="8">Belongs to the tRNA(Ile)-lysidine synthase family.</text>
</comment>
<feature type="binding site" evidence="8">
    <location>
        <begin position="42"/>
        <end position="47"/>
    </location>
    <ligand>
        <name>ATP</name>
        <dbReference type="ChEBI" id="CHEBI:30616"/>
    </ligand>
</feature>
<comment type="subcellular location">
    <subcellularLocation>
        <location evidence="1 8">Cytoplasm</location>
    </subcellularLocation>
</comment>
<evidence type="ECO:0000256" key="5">
    <source>
        <dbReference type="ARBA" id="ARBA00022741"/>
    </source>
</evidence>
<evidence type="ECO:0000259" key="9">
    <source>
        <dbReference type="SMART" id="SM00977"/>
    </source>
</evidence>
<dbReference type="InterPro" id="IPR014729">
    <property type="entry name" value="Rossmann-like_a/b/a_fold"/>
</dbReference>
<dbReference type="PANTHER" id="PTHR43033:SF1">
    <property type="entry name" value="TRNA(ILE)-LYSIDINE SYNTHASE-RELATED"/>
    <property type="match status" value="1"/>
</dbReference>
<dbReference type="NCBIfam" id="TIGR02432">
    <property type="entry name" value="lysidine_TilS_N"/>
    <property type="match status" value="1"/>
</dbReference>
<dbReference type="SUPFAM" id="SSF82829">
    <property type="entry name" value="MesJ substrate recognition domain-like"/>
    <property type="match status" value="1"/>
</dbReference>
<evidence type="ECO:0000256" key="1">
    <source>
        <dbReference type="ARBA" id="ARBA00004496"/>
    </source>
</evidence>
<evidence type="ECO:0000313" key="11">
    <source>
        <dbReference type="Proteomes" id="UP001596045"/>
    </source>
</evidence>
<dbReference type="InterPro" id="IPR015262">
    <property type="entry name" value="tRNA_Ile_lys_synt_subst-bd"/>
</dbReference>
<keyword evidence="6 8" id="KW-0067">ATP-binding</keyword>
<dbReference type="SUPFAM" id="SSF56037">
    <property type="entry name" value="PheT/TilS domain"/>
    <property type="match status" value="1"/>
</dbReference>
<dbReference type="Gene3D" id="1.20.59.20">
    <property type="match status" value="1"/>
</dbReference>
<evidence type="ECO:0000256" key="3">
    <source>
        <dbReference type="ARBA" id="ARBA00022598"/>
    </source>
</evidence>
<dbReference type="Pfam" id="PF01171">
    <property type="entry name" value="ATP_bind_3"/>
    <property type="match status" value="1"/>
</dbReference>
<dbReference type="SMART" id="SM00977">
    <property type="entry name" value="TilS_C"/>
    <property type="match status" value="1"/>
</dbReference>
<evidence type="ECO:0000256" key="7">
    <source>
        <dbReference type="ARBA" id="ARBA00048539"/>
    </source>
</evidence>
<dbReference type="CDD" id="cd01992">
    <property type="entry name" value="TilS_N"/>
    <property type="match status" value="1"/>
</dbReference>
<sequence length="466" mass="52031">MQQTTSTFEHFESALASIAAQVFPVSSESASGESPQLAIAYSGGLDSSVLLHLAARYAATHGIKLFAFHIHHGISPNADQWHAHCSDACAKLGVEFDARRIQLGNTDKSGVEEAARISRYAALGELCRLHRVPLLLTAHHLDDQAETVLLQLLRGSGVAGLSGMDSLNAAPDLLGDAALLMARPLLKLSRAALEEVCGSQHIAYIEDESNHDQRYARNALRHQVMPVLAQYFSGFQERFSRTAGHMQSGQKLLIELAAQDMAVCADGECIDLDRLRLLSADRIDNLLRYWFGLHRLRMPSSAWLSEMRQQLLEAKADAQLCVTHPDCHIRRHRNRVFLTPRDDADRSEMEPQIFRWSGESEMHFPAYGGVMHFDVAEQGIAADWLREQPLQLQYRRGGERMKLALNRPTKSLKYHYQACDVPAWERERLPLVSSAKQLLFAAGIGMDCHHLAPTPGAHIVFRWQAN</sequence>
<evidence type="ECO:0000256" key="8">
    <source>
        <dbReference type="HAMAP-Rule" id="MF_01161"/>
    </source>
</evidence>
<gene>
    <name evidence="8 10" type="primary">tilS</name>
    <name evidence="10" type="ORF">ACFPM8_07265</name>
</gene>
<protein>
    <recommendedName>
        <fullName evidence="8">tRNA(Ile)-lysidine synthase</fullName>
        <ecNumber evidence="8">6.3.4.19</ecNumber>
    </recommendedName>
    <alternativeName>
        <fullName evidence="8">tRNA(Ile)-2-lysyl-cytidine synthase</fullName>
    </alternativeName>
    <alternativeName>
        <fullName evidence="8">tRNA(Ile)-lysidine synthetase</fullName>
    </alternativeName>
</protein>
<dbReference type="InterPro" id="IPR012795">
    <property type="entry name" value="tRNA_Ile_lys_synt_N"/>
</dbReference>
<proteinExistence type="inferred from homology"/>
<keyword evidence="11" id="KW-1185">Reference proteome</keyword>
<dbReference type="PANTHER" id="PTHR43033">
    <property type="entry name" value="TRNA(ILE)-LYSIDINE SYNTHASE-RELATED"/>
    <property type="match status" value="1"/>
</dbReference>
<comment type="caution">
    <text evidence="10">The sequence shown here is derived from an EMBL/GenBank/DDBJ whole genome shotgun (WGS) entry which is preliminary data.</text>
</comment>
<reference evidence="11" key="1">
    <citation type="journal article" date="2019" name="Int. J. Syst. Evol. Microbiol.">
        <title>The Global Catalogue of Microorganisms (GCM) 10K type strain sequencing project: providing services to taxonomists for standard genome sequencing and annotation.</title>
        <authorList>
            <consortium name="The Broad Institute Genomics Platform"/>
            <consortium name="The Broad Institute Genome Sequencing Center for Infectious Disease"/>
            <person name="Wu L."/>
            <person name="Ma J."/>
        </authorList>
    </citation>
    <scope>NUCLEOTIDE SEQUENCE [LARGE SCALE GENOMIC DNA]</scope>
    <source>
        <strain evidence="11">JCM 17066</strain>
    </source>
</reference>
<feature type="domain" description="Lysidine-tRNA(Ile) synthetase C-terminal" evidence="9">
    <location>
        <begin position="390"/>
        <end position="463"/>
    </location>
</feature>
<evidence type="ECO:0000256" key="2">
    <source>
        <dbReference type="ARBA" id="ARBA00022490"/>
    </source>
</evidence>